<comment type="caution">
    <text evidence="1">The sequence shown here is derived from an EMBL/GenBank/DDBJ whole genome shotgun (WGS) entry which is preliminary data.</text>
</comment>
<sequence length="58" mass="6761">MTVLRTEQRHTSLASRMIDTIRQGIEIYGWTAVMMDGARCHNAQMMNEADRHLQKVTR</sequence>
<dbReference type="RefSeq" id="WP_277635503.1">
    <property type="nucleotide sequence ID" value="NZ_JALBUR010000043.1"/>
</dbReference>
<name>A0AB35U6T9_9FIRM</name>
<dbReference type="Proteomes" id="UP001286174">
    <property type="component" value="Unassembled WGS sequence"/>
</dbReference>
<evidence type="ECO:0008006" key="3">
    <source>
        <dbReference type="Google" id="ProtNLM"/>
    </source>
</evidence>
<evidence type="ECO:0000313" key="2">
    <source>
        <dbReference type="Proteomes" id="UP001286174"/>
    </source>
</evidence>
<accession>A0AB35U6T9</accession>
<dbReference type="AlphaFoldDB" id="A0AB35U6T9"/>
<organism evidence="1 2">
    <name type="scientific">Grylomicrobium aquisgranensis</name>
    <dbReference type="NCBI Taxonomy" id="2926318"/>
    <lineage>
        <taxon>Bacteria</taxon>
        <taxon>Bacillati</taxon>
        <taxon>Bacillota</taxon>
        <taxon>Erysipelotrichia</taxon>
        <taxon>Erysipelotrichales</taxon>
        <taxon>Erysipelotrichaceae</taxon>
        <taxon>Grylomicrobium</taxon>
    </lineage>
</organism>
<keyword evidence="2" id="KW-1185">Reference proteome</keyword>
<protein>
    <recommendedName>
        <fullName evidence="3">Transposase</fullName>
    </recommendedName>
</protein>
<evidence type="ECO:0000313" key="1">
    <source>
        <dbReference type="EMBL" id="MDX8420506.1"/>
    </source>
</evidence>
<dbReference type="EMBL" id="JALBUR010000043">
    <property type="protein sequence ID" value="MDX8420506.1"/>
    <property type="molecule type" value="Genomic_DNA"/>
</dbReference>
<proteinExistence type="predicted"/>
<reference evidence="1 2" key="1">
    <citation type="submission" date="2022-03" db="EMBL/GenBank/DDBJ databases">
        <title>Novel taxa within the pig intestine.</title>
        <authorList>
            <person name="Wylensek D."/>
            <person name="Bishof K."/>
            <person name="Afrizal A."/>
            <person name="Clavel T."/>
        </authorList>
    </citation>
    <scope>NUCLEOTIDE SEQUENCE [LARGE SCALE GENOMIC DNA]</scope>
    <source>
        <strain evidence="1 2">CLA-KB-P133</strain>
    </source>
</reference>
<gene>
    <name evidence="1" type="ORF">MOZ60_10455</name>
</gene>